<evidence type="ECO:0000313" key="3">
    <source>
        <dbReference type="Proteomes" id="UP000248555"/>
    </source>
</evidence>
<proteinExistence type="predicted"/>
<keyword evidence="3" id="KW-1185">Reference proteome</keyword>
<dbReference type="PROSITE" id="PS51707">
    <property type="entry name" value="CYTH"/>
    <property type="match status" value="1"/>
</dbReference>
<dbReference type="InterPro" id="IPR009195">
    <property type="entry name" value="Uncharacterised_YjbK"/>
</dbReference>
<dbReference type="SMART" id="SM01118">
    <property type="entry name" value="CYTH"/>
    <property type="match status" value="1"/>
</dbReference>
<dbReference type="OrthoDB" id="384378at2"/>
<accession>A0A327Y8A4</accession>
<evidence type="ECO:0000313" key="2">
    <source>
        <dbReference type="EMBL" id="RAK17054.1"/>
    </source>
</evidence>
<name>A0A327Y8A4_9BACL</name>
<organism evidence="2 3">
    <name type="scientific">Paranoxybacillus vitaminiphilus</name>
    <dbReference type="NCBI Taxonomy" id="581036"/>
    <lineage>
        <taxon>Bacteria</taxon>
        <taxon>Bacillati</taxon>
        <taxon>Bacillota</taxon>
        <taxon>Bacilli</taxon>
        <taxon>Bacillales</taxon>
        <taxon>Anoxybacillaceae</taxon>
        <taxon>Paranoxybacillus</taxon>
    </lineage>
</organism>
<dbReference type="CDD" id="cd07762">
    <property type="entry name" value="CYTH-like_Pase_1"/>
    <property type="match status" value="1"/>
</dbReference>
<protein>
    <submittedName>
        <fullName evidence="2">Uncharacterized protein YjbK</fullName>
    </submittedName>
</protein>
<dbReference type="Pfam" id="PF01928">
    <property type="entry name" value="CYTH"/>
    <property type="match status" value="1"/>
</dbReference>
<dbReference type="EMBL" id="QLMH01000014">
    <property type="protein sequence ID" value="RAK17054.1"/>
    <property type="molecule type" value="Genomic_DNA"/>
</dbReference>
<dbReference type="PIRSF" id="PIRSF012526">
    <property type="entry name" value="CYTH_UCP012526"/>
    <property type="match status" value="1"/>
</dbReference>
<comment type="caution">
    <text evidence="2">The sequence shown here is derived from an EMBL/GenBank/DDBJ whole genome shotgun (WGS) entry which is preliminary data.</text>
</comment>
<dbReference type="Gene3D" id="2.40.320.10">
    <property type="entry name" value="Hypothetical Protein Pfu-838710-001"/>
    <property type="match status" value="1"/>
</dbReference>
<dbReference type="InterPro" id="IPR033469">
    <property type="entry name" value="CYTH-like_dom_sf"/>
</dbReference>
<dbReference type="PANTHER" id="PTHR34948:SF2">
    <property type="entry name" value="TRIPHOSPHATE TUNNEL METALLOENZYME 3"/>
    <property type="match status" value="1"/>
</dbReference>
<reference evidence="2 3" key="1">
    <citation type="submission" date="2018-06" db="EMBL/GenBank/DDBJ databases">
        <title>Genomic Encyclopedia of Type Strains, Phase III (KMG-III): the genomes of soil and plant-associated and newly described type strains.</title>
        <authorList>
            <person name="Whitman W."/>
        </authorList>
    </citation>
    <scope>NUCLEOTIDE SEQUENCE [LARGE SCALE GENOMIC DNA]</scope>
    <source>
        <strain evidence="2 3">CGMCC 1.8979</strain>
    </source>
</reference>
<dbReference type="Proteomes" id="UP000248555">
    <property type="component" value="Unassembled WGS sequence"/>
</dbReference>
<dbReference type="SUPFAM" id="SSF55154">
    <property type="entry name" value="CYTH-like phosphatases"/>
    <property type="match status" value="1"/>
</dbReference>
<dbReference type="InterPro" id="IPR023577">
    <property type="entry name" value="CYTH_domain"/>
</dbReference>
<dbReference type="RefSeq" id="WP_111646029.1">
    <property type="nucleotide sequence ID" value="NZ_QLMH01000014.1"/>
</dbReference>
<evidence type="ECO:0000259" key="1">
    <source>
        <dbReference type="PROSITE" id="PS51707"/>
    </source>
</evidence>
<feature type="domain" description="CYTH" evidence="1">
    <location>
        <begin position="4"/>
        <end position="192"/>
    </location>
</feature>
<gene>
    <name evidence="2" type="ORF">B0I26_11460</name>
</gene>
<dbReference type="AlphaFoldDB" id="A0A327Y8A4"/>
<dbReference type="PANTHER" id="PTHR34948">
    <property type="entry name" value="OS08G0299200 PROTEIN"/>
    <property type="match status" value="1"/>
</dbReference>
<sequence>MKQELEIEFKNLLTKEEFMTLKEAFQVADEEFIYQENHYFDTQQFSLKEKGAALRIRLKNGTYTLTLKQPHKEGLLETHEMLTKEEAHSLLHGQAMLKGEVREIIKALGIEPEQIQYFGTLSTYRAQFDYKGGVLVLDHSHYLQTDDYEIEYETTNFTLGKQVFEELLRSFNIPIRKTDNKIKRFYLKKYQIEGEQ</sequence>